<evidence type="ECO:0000256" key="12">
    <source>
        <dbReference type="ARBA" id="ARBA00023224"/>
    </source>
</evidence>
<evidence type="ECO:0000256" key="4">
    <source>
        <dbReference type="ARBA" id="ARBA00022475"/>
    </source>
</evidence>
<protein>
    <recommendedName>
        <fullName evidence="13">Vomeronasal type-1 receptor</fullName>
    </recommendedName>
</protein>
<organism evidence="15 16">
    <name type="scientific">Catagonus wagneri</name>
    <name type="common">Chacoan peccary</name>
    <dbReference type="NCBI Taxonomy" id="51154"/>
    <lineage>
        <taxon>Eukaryota</taxon>
        <taxon>Metazoa</taxon>
        <taxon>Chordata</taxon>
        <taxon>Craniata</taxon>
        <taxon>Vertebrata</taxon>
        <taxon>Euteleostomi</taxon>
        <taxon>Mammalia</taxon>
        <taxon>Eutheria</taxon>
        <taxon>Laurasiatheria</taxon>
        <taxon>Artiodactyla</taxon>
        <taxon>Suina</taxon>
        <taxon>Tayassuidae</taxon>
        <taxon>Catagonus</taxon>
    </lineage>
</organism>
<evidence type="ECO:0000256" key="9">
    <source>
        <dbReference type="ARBA" id="ARBA00023136"/>
    </source>
</evidence>
<keyword evidence="6 13" id="KW-0812">Transmembrane</keyword>
<keyword evidence="12 13" id="KW-0807">Transducer</keyword>
<comment type="function">
    <text evidence="1">Putative pheromone receptor.</text>
</comment>
<evidence type="ECO:0000313" key="16">
    <source>
        <dbReference type="Proteomes" id="UP000694540"/>
    </source>
</evidence>
<dbReference type="Gene3D" id="1.20.1070.10">
    <property type="entry name" value="Rhodopsin 7-helix transmembrane proteins"/>
    <property type="match status" value="1"/>
</dbReference>
<evidence type="ECO:0000256" key="8">
    <source>
        <dbReference type="ARBA" id="ARBA00023040"/>
    </source>
</evidence>
<accession>A0A8C3W3A7</accession>
<dbReference type="FunFam" id="1.20.1070.10:FF:000033">
    <property type="entry name" value="Vomeronasal type-1 receptor"/>
    <property type="match status" value="1"/>
</dbReference>
<feature type="transmembrane region" description="Helical" evidence="13">
    <location>
        <begin position="69"/>
        <end position="90"/>
    </location>
</feature>
<proteinExistence type="inferred from homology"/>
<dbReference type="Ensembl" id="ENSCWAT00000005862.1">
    <property type="protein sequence ID" value="ENSCWAP00000005419.1"/>
    <property type="gene ID" value="ENSCWAG00000004182.1"/>
</dbReference>
<dbReference type="GO" id="GO:0016503">
    <property type="term" value="F:pheromone receptor activity"/>
    <property type="evidence" value="ECO:0007669"/>
    <property type="project" value="InterPro"/>
</dbReference>
<dbReference type="InterPro" id="IPR004072">
    <property type="entry name" value="Vmron_rcpt_1"/>
</dbReference>
<dbReference type="GO" id="GO:0007606">
    <property type="term" value="P:sensory perception of chemical stimulus"/>
    <property type="evidence" value="ECO:0007669"/>
    <property type="project" value="UniProtKB-ARBA"/>
</dbReference>
<evidence type="ECO:0000256" key="2">
    <source>
        <dbReference type="ARBA" id="ARBA00004651"/>
    </source>
</evidence>
<feature type="transmembrane region" description="Helical" evidence="13">
    <location>
        <begin position="110"/>
        <end position="130"/>
    </location>
</feature>
<keyword evidence="11" id="KW-0325">Glycoprotein</keyword>
<evidence type="ECO:0000256" key="3">
    <source>
        <dbReference type="ARBA" id="ARBA00010663"/>
    </source>
</evidence>
<evidence type="ECO:0000256" key="5">
    <source>
        <dbReference type="ARBA" id="ARBA00022507"/>
    </source>
</evidence>
<dbReference type="PRINTS" id="PR01534">
    <property type="entry name" value="VOMERONASL1R"/>
</dbReference>
<dbReference type="PROSITE" id="PS50262">
    <property type="entry name" value="G_PROTEIN_RECEP_F1_2"/>
    <property type="match status" value="1"/>
</dbReference>
<keyword evidence="4 13" id="KW-1003">Cell membrane</keyword>
<dbReference type="SUPFAM" id="SSF81321">
    <property type="entry name" value="Family A G protein-coupled receptor-like"/>
    <property type="match status" value="1"/>
</dbReference>
<keyword evidence="16" id="KW-1185">Reference proteome</keyword>
<dbReference type="AlphaFoldDB" id="A0A8C3W3A7"/>
<evidence type="ECO:0000256" key="11">
    <source>
        <dbReference type="ARBA" id="ARBA00023180"/>
    </source>
</evidence>
<evidence type="ECO:0000256" key="13">
    <source>
        <dbReference type="RuleBase" id="RU364061"/>
    </source>
</evidence>
<reference evidence="15" key="2">
    <citation type="submission" date="2025-09" db="UniProtKB">
        <authorList>
            <consortium name="Ensembl"/>
        </authorList>
    </citation>
    <scope>IDENTIFICATION</scope>
</reference>
<dbReference type="GO" id="GO:0019236">
    <property type="term" value="P:response to pheromone"/>
    <property type="evidence" value="ECO:0007669"/>
    <property type="project" value="UniProtKB-KW"/>
</dbReference>
<evidence type="ECO:0000313" key="15">
    <source>
        <dbReference type="Ensembl" id="ENSCWAP00000005419.1"/>
    </source>
</evidence>
<feature type="transmembrane region" description="Helical" evidence="13">
    <location>
        <begin position="256"/>
        <end position="278"/>
    </location>
</feature>
<feature type="transmembrane region" description="Helical" evidence="13">
    <location>
        <begin position="150"/>
        <end position="170"/>
    </location>
</feature>
<sequence>YLGSPHLAVSLKHDSQHLLRMASRDVAVGLIFLSQTVLGILGNFSFLYRHVIVHFRGCRLKSPDLILRHLIVANTLTLLSGGIPHTMAAFGLRHFPSDLGCQLVFYVHRVARGMSFGAMCLLSILQAVMISPGSSKWRNLKAKVPKFTGLSLYLCWTSHLLVNTVVFTYVTGRWSSVNVTRQKDLGYCSTTILHKVTSTLFAVFLSPPSILSFGLMVLASGYMVFALYRHNQRVRHIHSTSHSTRSSPEIKASQKVLALLCAFLLLYIPCTVLVTYQVTSREPSWWLINITGLLHSCFPTASPFLLLSPHTSVARLCSACSRRNTRVHNLVRKP</sequence>
<feature type="transmembrane region" description="Helical" evidence="13">
    <location>
        <begin position="284"/>
        <end position="306"/>
    </location>
</feature>
<keyword evidence="9 13" id="KW-0472">Membrane</keyword>
<keyword evidence="10 13" id="KW-0675">Receptor</keyword>
<keyword evidence="7 13" id="KW-1133">Transmembrane helix</keyword>
<dbReference type="PANTHER" id="PTHR24062">
    <property type="entry name" value="VOMERONASAL TYPE-1 RECEPTOR"/>
    <property type="match status" value="1"/>
</dbReference>
<evidence type="ECO:0000259" key="14">
    <source>
        <dbReference type="PROSITE" id="PS50262"/>
    </source>
</evidence>
<name>A0A8C3W3A7_9CETA</name>
<comment type="similarity">
    <text evidence="3 13">Belongs to the G-protein coupled receptor 1 family.</text>
</comment>
<dbReference type="GO" id="GO:0005886">
    <property type="term" value="C:plasma membrane"/>
    <property type="evidence" value="ECO:0007669"/>
    <property type="project" value="UniProtKB-SubCell"/>
</dbReference>
<evidence type="ECO:0000256" key="1">
    <source>
        <dbReference type="ARBA" id="ARBA00003878"/>
    </source>
</evidence>
<keyword evidence="5 13" id="KW-0589">Pheromone response</keyword>
<dbReference type="Pfam" id="PF03402">
    <property type="entry name" value="V1R"/>
    <property type="match status" value="1"/>
</dbReference>
<evidence type="ECO:0000256" key="10">
    <source>
        <dbReference type="ARBA" id="ARBA00023170"/>
    </source>
</evidence>
<comment type="subcellular location">
    <subcellularLocation>
        <location evidence="2 13">Cell membrane</location>
        <topology evidence="2 13">Multi-pass membrane protein</topology>
    </subcellularLocation>
</comment>
<keyword evidence="8 13" id="KW-0297">G-protein coupled receptor</keyword>
<evidence type="ECO:0000256" key="7">
    <source>
        <dbReference type="ARBA" id="ARBA00022989"/>
    </source>
</evidence>
<dbReference type="Proteomes" id="UP000694540">
    <property type="component" value="Unplaced"/>
</dbReference>
<evidence type="ECO:0000256" key="6">
    <source>
        <dbReference type="ARBA" id="ARBA00022692"/>
    </source>
</evidence>
<dbReference type="InterPro" id="IPR017452">
    <property type="entry name" value="GPCR_Rhodpsn_7TM"/>
</dbReference>
<reference evidence="15" key="1">
    <citation type="submission" date="2025-08" db="UniProtKB">
        <authorList>
            <consortium name="Ensembl"/>
        </authorList>
    </citation>
    <scope>IDENTIFICATION</scope>
</reference>
<feature type="domain" description="G-protein coupled receptors family 1 profile" evidence="14">
    <location>
        <begin position="42"/>
        <end position="306"/>
    </location>
</feature>
<feature type="transmembrane region" description="Helical" evidence="13">
    <location>
        <begin position="210"/>
        <end position="228"/>
    </location>
</feature>
<feature type="transmembrane region" description="Helical" evidence="13">
    <location>
        <begin position="26"/>
        <end position="48"/>
    </location>
</feature>
<dbReference type="GeneTree" id="ENSGT00960000186612"/>